<dbReference type="RefSeq" id="WP_145080962.1">
    <property type="nucleotide sequence ID" value="NZ_CP036298.1"/>
</dbReference>
<organism evidence="3 4">
    <name type="scientific">Aureliella helgolandensis</name>
    <dbReference type="NCBI Taxonomy" id="2527968"/>
    <lineage>
        <taxon>Bacteria</taxon>
        <taxon>Pseudomonadati</taxon>
        <taxon>Planctomycetota</taxon>
        <taxon>Planctomycetia</taxon>
        <taxon>Pirellulales</taxon>
        <taxon>Pirellulaceae</taxon>
        <taxon>Aureliella</taxon>
    </lineage>
</organism>
<evidence type="ECO:0000256" key="2">
    <source>
        <dbReference type="SAM" id="MobiDB-lite"/>
    </source>
</evidence>
<evidence type="ECO:0000313" key="3">
    <source>
        <dbReference type="EMBL" id="QDV25625.1"/>
    </source>
</evidence>
<keyword evidence="4" id="KW-1185">Reference proteome</keyword>
<dbReference type="AlphaFoldDB" id="A0A518GAK6"/>
<dbReference type="PROSITE" id="PS50005">
    <property type="entry name" value="TPR"/>
    <property type="match status" value="1"/>
</dbReference>
<evidence type="ECO:0000313" key="4">
    <source>
        <dbReference type="Proteomes" id="UP000318017"/>
    </source>
</evidence>
<evidence type="ECO:0000256" key="1">
    <source>
        <dbReference type="PROSITE-ProRule" id="PRU00339"/>
    </source>
</evidence>
<dbReference type="Gene3D" id="1.25.40.10">
    <property type="entry name" value="Tetratricopeptide repeat domain"/>
    <property type="match status" value="2"/>
</dbReference>
<dbReference type="EMBL" id="CP036298">
    <property type="protein sequence ID" value="QDV25625.1"/>
    <property type="molecule type" value="Genomic_DNA"/>
</dbReference>
<dbReference type="OrthoDB" id="228255at2"/>
<name>A0A518GAK6_9BACT</name>
<feature type="repeat" description="TPR" evidence="1">
    <location>
        <begin position="691"/>
        <end position="724"/>
    </location>
</feature>
<reference evidence="3 4" key="1">
    <citation type="submission" date="2019-02" db="EMBL/GenBank/DDBJ databases">
        <title>Deep-cultivation of Planctomycetes and their phenomic and genomic characterization uncovers novel biology.</title>
        <authorList>
            <person name="Wiegand S."/>
            <person name="Jogler M."/>
            <person name="Boedeker C."/>
            <person name="Pinto D."/>
            <person name="Vollmers J."/>
            <person name="Rivas-Marin E."/>
            <person name="Kohn T."/>
            <person name="Peeters S.H."/>
            <person name="Heuer A."/>
            <person name="Rast P."/>
            <person name="Oberbeckmann S."/>
            <person name="Bunk B."/>
            <person name="Jeske O."/>
            <person name="Meyerdierks A."/>
            <person name="Storesund J.E."/>
            <person name="Kallscheuer N."/>
            <person name="Luecker S."/>
            <person name="Lage O.M."/>
            <person name="Pohl T."/>
            <person name="Merkel B.J."/>
            <person name="Hornburger P."/>
            <person name="Mueller R.-W."/>
            <person name="Bruemmer F."/>
            <person name="Labrenz M."/>
            <person name="Spormann A.M."/>
            <person name="Op den Camp H."/>
            <person name="Overmann J."/>
            <person name="Amann R."/>
            <person name="Jetten M.S.M."/>
            <person name="Mascher T."/>
            <person name="Medema M.H."/>
            <person name="Devos D.P."/>
            <person name="Kaster A.-K."/>
            <person name="Ovreas L."/>
            <person name="Rohde M."/>
            <person name="Galperin M.Y."/>
            <person name="Jogler C."/>
        </authorList>
    </citation>
    <scope>NUCLEOTIDE SEQUENCE [LARGE SCALE GENOMIC DNA]</scope>
    <source>
        <strain evidence="3 4">Q31a</strain>
    </source>
</reference>
<dbReference type="SUPFAM" id="SSF48452">
    <property type="entry name" value="TPR-like"/>
    <property type="match status" value="2"/>
</dbReference>
<dbReference type="Gene3D" id="1.25.10.10">
    <property type="entry name" value="Leucine-rich Repeat Variant"/>
    <property type="match status" value="1"/>
</dbReference>
<accession>A0A518GAK6</accession>
<dbReference type="InterPro" id="IPR019734">
    <property type="entry name" value="TPR_rpt"/>
</dbReference>
<keyword evidence="1" id="KW-0802">TPR repeat</keyword>
<dbReference type="InterPro" id="IPR011989">
    <property type="entry name" value="ARM-like"/>
</dbReference>
<protein>
    <submittedName>
        <fullName evidence="3">Tetratricopeptide repeat protein</fullName>
    </submittedName>
</protein>
<dbReference type="KEGG" id="ahel:Q31a_39510"/>
<sequence>MTNPRTNQNDLPRTPPRVDSLSLLLWAVFFAWCATTPPLLAQEATGEAPPTPADVKKSSPAVPGPNSSSDAPQPPSQQELKARVASLIEQLGDDNYHTRVNARWELERIGLEAFEELQAARMHPNPEIERAAQYIIESQNVSWWLDNDSVAVRTLLKNYNGLNNVERQTCFQQLANLATPDALLALARLARFEINEGLSKAAALSLMEQMARVTLAVVEQNSLENSSAQVAADSLSANSLSASQTQLTIERGTLDSPGTVSQSEAHSVDSIFLRSLLFTLGDSQRTSVQWLKTLSSNLLDHPSLANTASSTADSLESAAVQLRAEPLTAWASFAKEEHRLASEEGREAIETTRRFYRWLGSWLTFIADREAALNVTRSSLDLVSNDEGQARKAAEWMLESQLPELVEDLQQQYPELFIKSAKLSFLLAKSYLELGASEKAELQATAASESIRQLAESIGQDHSKALTAEASDELEINWRKTTAIWLSERGMFRWARREYAAILSLNITVSMEWSVRLELSHLMWQAGDYQQAATTLEPVLALPDRQDQPATQALYIDRPTLLANYHFYAGLAAINSGDTLAAGKHLQQAMDVEGDIDNPDILIALKQVAHQEPFATQFRVYMDAMVSDYRTQVLDFERRLIQANLRERRGIESILSEYCNQLAWLLAKCNESPREALKLSLRSLDLEPDKATYLDTLARCLFANARYEEAVQTQRKALRFSPNDLQMQAQLQEFQSALESQQNQAAGKPASSTSPPRP</sequence>
<dbReference type="Proteomes" id="UP000318017">
    <property type="component" value="Chromosome"/>
</dbReference>
<feature type="region of interest" description="Disordered" evidence="2">
    <location>
        <begin position="736"/>
        <end position="758"/>
    </location>
</feature>
<proteinExistence type="predicted"/>
<dbReference type="InterPro" id="IPR011990">
    <property type="entry name" value="TPR-like_helical_dom_sf"/>
</dbReference>
<gene>
    <name evidence="3" type="ORF">Q31a_39510</name>
</gene>
<feature type="region of interest" description="Disordered" evidence="2">
    <location>
        <begin position="43"/>
        <end position="79"/>
    </location>
</feature>